<dbReference type="RefSeq" id="WP_108559028.1">
    <property type="nucleotide sequence ID" value="NZ_MUXE01000008.1"/>
</dbReference>
<organism evidence="2 3">
    <name type="scientific">Arcobacter caeni</name>
    <dbReference type="NCBI Taxonomy" id="1912877"/>
    <lineage>
        <taxon>Bacteria</taxon>
        <taxon>Pseudomonadati</taxon>
        <taxon>Campylobacterota</taxon>
        <taxon>Epsilonproteobacteria</taxon>
        <taxon>Campylobacterales</taxon>
        <taxon>Arcobacteraceae</taxon>
        <taxon>Arcobacter</taxon>
    </lineage>
</organism>
<protein>
    <recommendedName>
        <fullName evidence="1">Aspartyl/glutamyl-tRNA(Asn/Gln) amidotransferase subunit C</fullName>
        <shortName evidence="1">Asp/Glu-ADT subunit C</shortName>
        <ecNumber evidence="1">6.3.5.-</ecNumber>
    </recommendedName>
</protein>
<gene>
    <name evidence="1" type="primary">gatC</name>
    <name evidence="2" type="ORF">B0174_06900</name>
</gene>
<comment type="similarity">
    <text evidence="1">Belongs to the GatC family.</text>
</comment>
<comment type="function">
    <text evidence="1">Allows the formation of correctly charged Asn-tRNA(Asn) or Gln-tRNA(Gln) through the transamidation of misacylated Asp-tRNA(Asn) or Glu-tRNA(Gln) in organisms which lack either or both of asparaginyl-tRNA or glutaminyl-tRNA synthetases. The reaction takes place in the presence of glutamine and ATP through an activated phospho-Asp-tRNA(Asn) or phospho-Glu-tRNA(Gln).</text>
</comment>
<dbReference type="Pfam" id="PF02686">
    <property type="entry name" value="GatC"/>
    <property type="match status" value="1"/>
</dbReference>
<sequence length="96" mass="10734">MTVDDKLIAKLAKLSSLEIDDTRKEILKTELADIINFVENLSEIDVSNIEATFSPIEGGTPLREDVANQDLELSKHILKHAPKSEDGYFIVPKIIE</sequence>
<dbReference type="NCBIfam" id="TIGR00135">
    <property type="entry name" value="gatC"/>
    <property type="match status" value="1"/>
</dbReference>
<keyword evidence="3" id="KW-1185">Reference proteome</keyword>
<dbReference type="OrthoDB" id="9813938at2"/>
<evidence type="ECO:0000313" key="2">
    <source>
        <dbReference type="EMBL" id="PUE64343.1"/>
    </source>
</evidence>
<dbReference type="Proteomes" id="UP000251135">
    <property type="component" value="Unassembled WGS sequence"/>
</dbReference>
<dbReference type="GO" id="GO:0070681">
    <property type="term" value="P:glutaminyl-tRNAGln biosynthesis via transamidation"/>
    <property type="evidence" value="ECO:0007669"/>
    <property type="project" value="TreeGrafter"/>
</dbReference>
<proteinExistence type="inferred from homology"/>
<dbReference type="EC" id="6.3.5.-" evidence="1"/>
<keyword evidence="1" id="KW-0436">Ligase</keyword>
<dbReference type="InterPro" id="IPR003837">
    <property type="entry name" value="GatC"/>
</dbReference>
<keyword evidence="1" id="KW-0067">ATP-binding</keyword>
<accession>A0A363CZD1</accession>
<dbReference type="GO" id="GO:0006450">
    <property type="term" value="P:regulation of translational fidelity"/>
    <property type="evidence" value="ECO:0007669"/>
    <property type="project" value="InterPro"/>
</dbReference>
<keyword evidence="1" id="KW-0648">Protein biosynthesis</keyword>
<comment type="catalytic activity">
    <reaction evidence="1">
        <text>L-aspartyl-tRNA(Asn) + L-glutamine + ATP + H2O = L-asparaginyl-tRNA(Asn) + L-glutamate + ADP + phosphate + 2 H(+)</text>
        <dbReference type="Rhea" id="RHEA:14513"/>
        <dbReference type="Rhea" id="RHEA-COMP:9674"/>
        <dbReference type="Rhea" id="RHEA-COMP:9677"/>
        <dbReference type="ChEBI" id="CHEBI:15377"/>
        <dbReference type="ChEBI" id="CHEBI:15378"/>
        <dbReference type="ChEBI" id="CHEBI:29985"/>
        <dbReference type="ChEBI" id="CHEBI:30616"/>
        <dbReference type="ChEBI" id="CHEBI:43474"/>
        <dbReference type="ChEBI" id="CHEBI:58359"/>
        <dbReference type="ChEBI" id="CHEBI:78515"/>
        <dbReference type="ChEBI" id="CHEBI:78516"/>
        <dbReference type="ChEBI" id="CHEBI:456216"/>
    </reaction>
</comment>
<dbReference type="EMBL" id="MUXE01000008">
    <property type="protein sequence ID" value="PUE64343.1"/>
    <property type="molecule type" value="Genomic_DNA"/>
</dbReference>
<dbReference type="Gene3D" id="1.10.20.60">
    <property type="entry name" value="Glu-tRNAGln amidotransferase C subunit, N-terminal domain"/>
    <property type="match status" value="1"/>
</dbReference>
<dbReference type="GO" id="GO:0050566">
    <property type="term" value="F:asparaginyl-tRNA synthase (glutamine-hydrolyzing) activity"/>
    <property type="evidence" value="ECO:0007669"/>
    <property type="project" value="RHEA"/>
</dbReference>
<dbReference type="AlphaFoldDB" id="A0A363CZD1"/>
<dbReference type="GO" id="GO:0050567">
    <property type="term" value="F:glutaminyl-tRNA synthase (glutamine-hydrolyzing) activity"/>
    <property type="evidence" value="ECO:0007669"/>
    <property type="project" value="UniProtKB-UniRule"/>
</dbReference>
<comment type="catalytic activity">
    <reaction evidence="1">
        <text>L-glutamyl-tRNA(Gln) + L-glutamine + ATP + H2O = L-glutaminyl-tRNA(Gln) + L-glutamate + ADP + phosphate + H(+)</text>
        <dbReference type="Rhea" id="RHEA:17521"/>
        <dbReference type="Rhea" id="RHEA-COMP:9681"/>
        <dbReference type="Rhea" id="RHEA-COMP:9684"/>
        <dbReference type="ChEBI" id="CHEBI:15377"/>
        <dbReference type="ChEBI" id="CHEBI:15378"/>
        <dbReference type="ChEBI" id="CHEBI:29985"/>
        <dbReference type="ChEBI" id="CHEBI:30616"/>
        <dbReference type="ChEBI" id="CHEBI:43474"/>
        <dbReference type="ChEBI" id="CHEBI:58359"/>
        <dbReference type="ChEBI" id="CHEBI:78520"/>
        <dbReference type="ChEBI" id="CHEBI:78521"/>
        <dbReference type="ChEBI" id="CHEBI:456216"/>
    </reaction>
</comment>
<keyword evidence="1" id="KW-0547">Nucleotide-binding</keyword>
<dbReference type="SUPFAM" id="SSF141000">
    <property type="entry name" value="Glu-tRNAGln amidotransferase C subunit"/>
    <property type="match status" value="1"/>
</dbReference>
<dbReference type="GO" id="GO:0006412">
    <property type="term" value="P:translation"/>
    <property type="evidence" value="ECO:0007669"/>
    <property type="project" value="UniProtKB-UniRule"/>
</dbReference>
<keyword evidence="2" id="KW-0808">Transferase</keyword>
<dbReference type="GO" id="GO:0016740">
    <property type="term" value="F:transferase activity"/>
    <property type="evidence" value="ECO:0007669"/>
    <property type="project" value="UniProtKB-KW"/>
</dbReference>
<comment type="caution">
    <text evidence="2">The sequence shown here is derived from an EMBL/GenBank/DDBJ whole genome shotgun (WGS) entry which is preliminary data.</text>
</comment>
<dbReference type="HAMAP" id="MF_00122">
    <property type="entry name" value="GatC"/>
    <property type="match status" value="1"/>
</dbReference>
<dbReference type="PANTHER" id="PTHR15004">
    <property type="entry name" value="GLUTAMYL-TRNA(GLN) AMIDOTRANSFERASE SUBUNIT C, MITOCHONDRIAL"/>
    <property type="match status" value="1"/>
</dbReference>
<evidence type="ECO:0000313" key="3">
    <source>
        <dbReference type="Proteomes" id="UP000251135"/>
    </source>
</evidence>
<dbReference type="InterPro" id="IPR036113">
    <property type="entry name" value="Asp/Glu-ADT_sf_sub_c"/>
</dbReference>
<dbReference type="PANTHER" id="PTHR15004:SF0">
    <property type="entry name" value="GLUTAMYL-TRNA(GLN) AMIDOTRANSFERASE SUBUNIT C, MITOCHONDRIAL"/>
    <property type="match status" value="1"/>
</dbReference>
<reference evidence="2 3" key="1">
    <citation type="submission" date="2017-02" db="EMBL/GenBank/DDBJ databases">
        <title>Arcobacter caeni sp. nov, a new Arcobacter species isolated from reclaimed water.</title>
        <authorList>
            <person name="Figueras M.J."/>
            <person name="Perez-Cataluna A."/>
            <person name="Salas-Masso N."/>
        </authorList>
    </citation>
    <scope>NUCLEOTIDE SEQUENCE [LARGE SCALE GENOMIC DNA]</scope>
    <source>
        <strain evidence="2 3">RW17-10</strain>
    </source>
</reference>
<evidence type="ECO:0000256" key="1">
    <source>
        <dbReference type="HAMAP-Rule" id="MF_00122"/>
    </source>
</evidence>
<dbReference type="GO" id="GO:0005524">
    <property type="term" value="F:ATP binding"/>
    <property type="evidence" value="ECO:0007669"/>
    <property type="project" value="UniProtKB-KW"/>
</dbReference>
<comment type="subunit">
    <text evidence="1">Heterotrimer of A, B and C subunits.</text>
</comment>
<name>A0A363CZD1_9BACT</name>